<dbReference type="InterPro" id="IPR035965">
    <property type="entry name" value="PAS-like_dom_sf"/>
</dbReference>
<dbReference type="RefSeq" id="WP_008624638.1">
    <property type="nucleotide sequence ID" value="NZ_AMZY02000006.1"/>
</dbReference>
<dbReference type="PANTHER" id="PTHR34220">
    <property type="entry name" value="SENSOR HISTIDINE KINASE YPDA"/>
    <property type="match status" value="1"/>
</dbReference>
<feature type="domain" description="PAS" evidence="2">
    <location>
        <begin position="161"/>
        <end position="231"/>
    </location>
</feature>
<reference evidence="3" key="1">
    <citation type="submission" date="2013-01" db="EMBL/GenBank/DDBJ databases">
        <title>Genome assembly of Mariniradius saccharolyticus AK6.</title>
        <authorList>
            <person name="Vaidya B."/>
            <person name="Khatri I."/>
            <person name="Tanuku N.R.S."/>
            <person name="Subramanian S."/>
            <person name="Pinnaka A."/>
        </authorList>
    </citation>
    <scope>NUCLEOTIDE SEQUENCE [LARGE SCALE GENOMIC DNA]</scope>
    <source>
        <strain evidence="3">AK6</strain>
    </source>
</reference>
<dbReference type="EMBL" id="AMZY02000006">
    <property type="protein sequence ID" value="EMS34329.1"/>
    <property type="molecule type" value="Genomic_DNA"/>
</dbReference>
<dbReference type="CDD" id="cd00130">
    <property type="entry name" value="PAS"/>
    <property type="match status" value="1"/>
</dbReference>
<keyword evidence="1" id="KW-0472">Membrane</keyword>
<dbReference type="SUPFAM" id="SSF55785">
    <property type="entry name" value="PYP-like sensor domain (PAS domain)"/>
    <property type="match status" value="2"/>
</dbReference>
<evidence type="ECO:0000313" key="3">
    <source>
        <dbReference type="EMBL" id="EMS34329.1"/>
    </source>
</evidence>
<dbReference type="STRING" id="1239962.C943_03548"/>
<dbReference type="Gene3D" id="3.30.450.20">
    <property type="entry name" value="PAS domain"/>
    <property type="match status" value="2"/>
</dbReference>
<keyword evidence="4" id="KW-1185">Reference proteome</keyword>
<dbReference type="InterPro" id="IPR050640">
    <property type="entry name" value="Bact_2-comp_sensor_kinase"/>
</dbReference>
<dbReference type="GO" id="GO:0016020">
    <property type="term" value="C:membrane"/>
    <property type="evidence" value="ECO:0007669"/>
    <property type="project" value="InterPro"/>
</dbReference>
<dbReference type="InterPro" id="IPR013767">
    <property type="entry name" value="PAS_fold"/>
</dbReference>
<dbReference type="OrthoDB" id="927174at2"/>
<dbReference type="eggNOG" id="COG2203">
    <property type="taxonomic scope" value="Bacteria"/>
</dbReference>
<dbReference type="InterPro" id="IPR029016">
    <property type="entry name" value="GAF-like_dom_sf"/>
</dbReference>
<dbReference type="SMART" id="SM00091">
    <property type="entry name" value="PAS"/>
    <property type="match status" value="2"/>
</dbReference>
<organism evidence="3 4">
    <name type="scientific">Mariniradius saccharolyticus AK6</name>
    <dbReference type="NCBI Taxonomy" id="1239962"/>
    <lineage>
        <taxon>Bacteria</taxon>
        <taxon>Pseudomonadati</taxon>
        <taxon>Bacteroidota</taxon>
        <taxon>Cytophagia</taxon>
        <taxon>Cytophagales</taxon>
        <taxon>Cyclobacteriaceae</taxon>
        <taxon>Mariniradius</taxon>
    </lineage>
</organism>
<dbReference type="PANTHER" id="PTHR34220:SF7">
    <property type="entry name" value="SENSOR HISTIDINE KINASE YPDA"/>
    <property type="match status" value="1"/>
</dbReference>
<evidence type="ECO:0000313" key="4">
    <source>
        <dbReference type="Proteomes" id="UP000010953"/>
    </source>
</evidence>
<dbReference type="Pfam" id="PF06580">
    <property type="entry name" value="His_kinase"/>
    <property type="match status" value="1"/>
</dbReference>
<dbReference type="NCBIfam" id="TIGR00229">
    <property type="entry name" value="sensory_box"/>
    <property type="match status" value="1"/>
</dbReference>
<keyword evidence="1" id="KW-1133">Transmembrane helix</keyword>
<dbReference type="eggNOG" id="COG2972">
    <property type="taxonomic scope" value="Bacteria"/>
</dbReference>
<dbReference type="InParanoid" id="M7XHM0"/>
<sequence>MSLFTLQSSRSKTTMYSWKLQIAVAVGFGFLILVNQYFFAQFNALELFQNFLANVIIVLLIWKSAVWVTQVGERFFNWLEKPLKRVLLSAGLGSICSFLVVMVSSYFFQLLYQSPFPGNNAIFINTLISFLLFSVLFTGFNIIHFLEALREKEVKDTVTRLGNYFEQLIENVEDIVQVWDTDGRIKYSSPSATTQMGYAISELTEFPPFYWILEEDKAGVKSRFGSFLEGGANQVHFDQFRVKTKAGSVKMFEVKISDGRKIPMIEGLIVTYRDITGRHETELLIRRQKELYELTSSISGSFLRMDFQSALEKMLENMGKFSAVDRVYVYQLNREKNYWNCLHEWRSEKGDQIPSIYYQKGIPIDAMEWTFGQLRANKILNFKTLDEMPPEAEQCRQAFEADGTVGILLLPLRINGELVGMIGYDALFEPKNWSEDDIRFLKLCSEILTSSLARSEAEASTRASLSFNQAIIDSSAEGFLLANLENMVVYANQIFLSLWDLEQNPVGLGVEEISRLVQPKVTNKEEFERGFGILKENREAVFTMTLNLHNGKVLEVYSAPQIQDGKLVGRIWSNRDITDRILSQREELEKGMALAQFESLKNQVNPHFLFNSLNVLSSLVHVDADLSEKFIDQLAKSYRYLLEQKDNTLVPLKVELDFVNSFIFLLKIRFEDKIQLAVDIPERFYSMQIAPLTMQLLIENAVKHNRISKDEPLKIFIGIEDHYLVVKNSLQVRINQAPSTGLGLKNIRNRYLILSADTPKFGTEGDFFVARIPLIGE</sequence>
<dbReference type="GO" id="GO:0006355">
    <property type="term" value="P:regulation of DNA-templated transcription"/>
    <property type="evidence" value="ECO:0007669"/>
    <property type="project" value="InterPro"/>
</dbReference>
<feature type="transmembrane region" description="Helical" evidence="1">
    <location>
        <begin position="121"/>
        <end position="146"/>
    </location>
</feature>
<dbReference type="SUPFAM" id="SSF55781">
    <property type="entry name" value="GAF domain-like"/>
    <property type="match status" value="1"/>
</dbReference>
<dbReference type="AlphaFoldDB" id="M7XHM0"/>
<dbReference type="InterPro" id="IPR000014">
    <property type="entry name" value="PAS"/>
</dbReference>
<evidence type="ECO:0000259" key="2">
    <source>
        <dbReference type="PROSITE" id="PS50112"/>
    </source>
</evidence>
<feature type="transmembrane region" description="Helical" evidence="1">
    <location>
        <begin position="51"/>
        <end position="69"/>
    </location>
</feature>
<dbReference type="PROSITE" id="PS50112">
    <property type="entry name" value="PAS"/>
    <property type="match status" value="1"/>
</dbReference>
<feature type="transmembrane region" description="Helical" evidence="1">
    <location>
        <begin position="90"/>
        <end position="109"/>
    </location>
</feature>
<name>M7XHM0_9BACT</name>
<gene>
    <name evidence="3" type="ORF">C943_03548</name>
</gene>
<comment type="caution">
    <text evidence="3">The sequence shown here is derived from an EMBL/GenBank/DDBJ whole genome shotgun (WGS) entry which is preliminary data.</text>
</comment>
<dbReference type="InterPro" id="IPR010559">
    <property type="entry name" value="Sig_transdc_His_kin_internal"/>
</dbReference>
<feature type="transmembrane region" description="Helical" evidence="1">
    <location>
        <begin position="20"/>
        <end position="39"/>
    </location>
</feature>
<accession>M7XHM0</accession>
<dbReference type="Proteomes" id="UP000010953">
    <property type="component" value="Unassembled WGS sequence"/>
</dbReference>
<dbReference type="InterPro" id="IPR003018">
    <property type="entry name" value="GAF"/>
</dbReference>
<dbReference type="Pfam" id="PF01590">
    <property type="entry name" value="GAF"/>
    <property type="match status" value="1"/>
</dbReference>
<proteinExistence type="predicted"/>
<protein>
    <recommendedName>
        <fullName evidence="2">PAS domain-containing protein</fullName>
    </recommendedName>
</protein>
<evidence type="ECO:0000256" key="1">
    <source>
        <dbReference type="SAM" id="Phobius"/>
    </source>
</evidence>
<dbReference type="SMART" id="SM00065">
    <property type="entry name" value="GAF"/>
    <property type="match status" value="1"/>
</dbReference>
<dbReference type="GO" id="GO:0000155">
    <property type="term" value="F:phosphorelay sensor kinase activity"/>
    <property type="evidence" value="ECO:0007669"/>
    <property type="project" value="InterPro"/>
</dbReference>
<dbReference type="Gene3D" id="3.30.450.40">
    <property type="match status" value="1"/>
</dbReference>
<keyword evidence="1" id="KW-0812">Transmembrane</keyword>
<dbReference type="Pfam" id="PF00989">
    <property type="entry name" value="PAS"/>
    <property type="match status" value="1"/>
</dbReference>